<dbReference type="InterPro" id="IPR004152">
    <property type="entry name" value="GAT_dom"/>
</dbReference>
<comment type="similarity">
    <text evidence="3">Belongs to the GGA protein family.</text>
</comment>
<keyword evidence="7" id="KW-0653">Protein transport</keyword>
<gene>
    <name evidence="15" type="primary">Gga3</name>
    <name evidence="15" type="ORF">PIACAY_R11475</name>
</gene>
<keyword evidence="8" id="KW-0333">Golgi apparatus</keyword>
<dbReference type="Pfam" id="PF03127">
    <property type="entry name" value="GAT"/>
    <property type="match status" value="1"/>
</dbReference>
<keyword evidence="4" id="KW-0813">Transport</keyword>
<keyword evidence="9" id="KW-0472">Membrane</keyword>
<dbReference type="GO" id="GO:0006886">
    <property type="term" value="P:intracellular protein transport"/>
    <property type="evidence" value="ECO:0007669"/>
    <property type="project" value="InterPro"/>
</dbReference>
<evidence type="ECO:0000256" key="8">
    <source>
        <dbReference type="ARBA" id="ARBA00023034"/>
    </source>
</evidence>
<proteinExistence type="inferred from homology"/>
<dbReference type="Pfam" id="PF18308">
    <property type="entry name" value="GGA_N-GAT"/>
    <property type="match status" value="1"/>
</dbReference>
<evidence type="ECO:0000256" key="4">
    <source>
        <dbReference type="ARBA" id="ARBA00022448"/>
    </source>
</evidence>
<evidence type="ECO:0000256" key="2">
    <source>
        <dbReference type="ARBA" id="ARBA00004220"/>
    </source>
</evidence>
<dbReference type="FunFam" id="2.60.40.1230:FF:000001">
    <property type="entry name" value="ADP-ribosylation factor-binding protein GGA1 isoform 1"/>
    <property type="match status" value="1"/>
</dbReference>
<dbReference type="FunFam" id="1.25.40.90:FF:000011">
    <property type="entry name" value="ADP-ribosylation factor-binding protein GGA3 isoform X1"/>
    <property type="match status" value="1"/>
</dbReference>
<dbReference type="PANTHER" id="PTHR45905:SF3">
    <property type="entry name" value="ADP-RIBOSYLATION FACTOR-BINDING PROTEIN GGA3"/>
    <property type="match status" value="1"/>
</dbReference>
<evidence type="ECO:0000259" key="12">
    <source>
        <dbReference type="PROSITE" id="PS50179"/>
    </source>
</evidence>
<keyword evidence="6" id="KW-0832">Ubl conjugation</keyword>
<evidence type="ECO:0000256" key="3">
    <source>
        <dbReference type="ARBA" id="ARBA00008099"/>
    </source>
</evidence>
<dbReference type="GO" id="GO:0034394">
    <property type="term" value="P:protein localization to cell surface"/>
    <property type="evidence" value="ECO:0007669"/>
    <property type="project" value="TreeGrafter"/>
</dbReference>
<dbReference type="SMART" id="SM00809">
    <property type="entry name" value="Alpha_adaptinC2"/>
    <property type="match status" value="1"/>
</dbReference>
<accession>A0A850X4D4</accession>
<dbReference type="CDD" id="cd14240">
    <property type="entry name" value="GAT_GGA3"/>
    <property type="match status" value="1"/>
</dbReference>
<feature type="compositionally biased region" description="Low complexity" evidence="11">
    <location>
        <begin position="349"/>
        <end position="359"/>
    </location>
</feature>
<evidence type="ECO:0000256" key="1">
    <source>
        <dbReference type="ARBA" id="ARBA00004150"/>
    </source>
</evidence>
<dbReference type="Pfam" id="PF02883">
    <property type="entry name" value="Alpha_adaptinC2"/>
    <property type="match status" value="1"/>
</dbReference>
<feature type="region of interest" description="Disordered" evidence="11">
    <location>
        <begin position="328"/>
        <end position="385"/>
    </location>
</feature>
<dbReference type="Proteomes" id="UP000653271">
    <property type="component" value="Unassembled WGS sequence"/>
</dbReference>
<evidence type="ECO:0000259" key="13">
    <source>
        <dbReference type="PROSITE" id="PS50180"/>
    </source>
</evidence>
<feature type="domain" description="GAE" evidence="13">
    <location>
        <begin position="584"/>
        <end position="705"/>
    </location>
</feature>
<keyword evidence="5" id="KW-0967">Endosome</keyword>
<dbReference type="Gene3D" id="1.25.40.90">
    <property type="match status" value="1"/>
</dbReference>
<comment type="subcellular location">
    <subcellularLocation>
        <location evidence="2">Early endosome membrane</location>
        <topology evidence="2">Peripheral membrane protein</topology>
    </subcellularLocation>
    <subcellularLocation>
        <location evidence="1">Golgi apparatus</location>
        <location evidence="1">trans-Golgi network membrane</location>
        <topology evidence="1">Peripheral membrane protein</topology>
    </subcellularLocation>
</comment>
<dbReference type="GO" id="GO:0035091">
    <property type="term" value="F:phosphatidylinositol binding"/>
    <property type="evidence" value="ECO:0007669"/>
    <property type="project" value="InterPro"/>
</dbReference>
<dbReference type="InterPro" id="IPR044111">
    <property type="entry name" value="GAT_GGA3"/>
</dbReference>
<dbReference type="InterPro" id="IPR008152">
    <property type="entry name" value="Clathrin_a/b/g-adaptin_app_Ig"/>
</dbReference>
<feature type="domain" description="GAT" evidence="14">
    <location>
        <begin position="165"/>
        <end position="292"/>
    </location>
</feature>
<dbReference type="GO" id="GO:0031901">
    <property type="term" value="C:early endosome membrane"/>
    <property type="evidence" value="ECO:0007669"/>
    <property type="project" value="UniProtKB-SubCell"/>
</dbReference>
<dbReference type="FunFam" id="1.20.5.170:FF:000023">
    <property type="entry name" value="ADP-ribosylation factor-binding protein GGA3 isoform X1"/>
    <property type="match status" value="1"/>
</dbReference>
<evidence type="ECO:0000256" key="5">
    <source>
        <dbReference type="ARBA" id="ARBA00022753"/>
    </source>
</evidence>
<protein>
    <submittedName>
        <fullName evidence="15">GGA3 protein</fullName>
    </submittedName>
</protein>
<comment type="caution">
    <text evidence="15">The sequence shown here is derived from an EMBL/GenBank/DDBJ whole genome shotgun (WGS) entry which is preliminary data.</text>
</comment>
<feature type="compositionally biased region" description="Pro residues" evidence="11">
    <location>
        <begin position="338"/>
        <end position="348"/>
    </location>
</feature>
<dbReference type="InterPro" id="IPR008153">
    <property type="entry name" value="GAE_dom"/>
</dbReference>
<dbReference type="EMBL" id="WAAB01014845">
    <property type="protein sequence ID" value="NWH76988.1"/>
    <property type="molecule type" value="Genomic_DNA"/>
</dbReference>
<evidence type="ECO:0000313" key="15">
    <source>
        <dbReference type="EMBL" id="NWH76988.1"/>
    </source>
</evidence>
<dbReference type="SUPFAM" id="SSF48464">
    <property type="entry name" value="ENTH/VHS domain"/>
    <property type="match status" value="1"/>
</dbReference>
<dbReference type="GO" id="GO:0005802">
    <property type="term" value="C:trans-Golgi network"/>
    <property type="evidence" value="ECO:0007669"/>
    <property type="project" value="InterPro"/>
</dbReference>
<dbReference type="GO" id="GO:0006893">
    <property type="term" value="P:Golgi to plasma membrane transport"/>
    <property type="evidence" value="ECO:0007669"/>
    <property type="project" value="TreeGrafter"/>
</dbReference>
<feature type="compositionally biased region" description="Polar residues" evidence="11">
    <location>
        <begin position="367"/>
        <end position="378"/>
    </location>
</feature>
<dbReference type="OrthoDB" id="447025at2759"/>
<dbReference type="InterPro" id="IPR013041">
    <property type="entry name" value="Clathrin_app_Ig-like_sf"/>
</dbReference>
<dbReference type="SUPFAM" id="SSF89009">
    <property type="entry name" value="GAT-like domain"/>
    <property type="match status" value="1"/>
</dbReference>
<evidence type="ECO:0000256" key="11">
    <source>
        <dbReference type="SAM" id="MobiDB-lite"/>
    </source>
</evidence>
<dbReference type="GO" id="GO:0043130">
    <property type="term" value="F:ubiquitin binding"/>
    <property type="evidence" value="ECO:0007669"/>
    <property type="project" value="InterPro"/>
</dbReference>
<organism evidence="15 16">
    <name type="scientific">Piaya cayana</name>
    <name type="common">Common squirrel cuckoo</name>
    <dbReference type="NCBI Taxonomy" id="33601"/>
    <lineage>
        <taxon>Eukaryota</taxon>
        <taxon>Metazoa</taxon>
        <taxon>Chordata</taxon>
        <taxon>Craniata</taxon>
        <taxon>Vertebrata</taxon>
        <taxon>Euteleostomi</taxon>
        <taxon>Archelosauria</taxon>
        <taxon>Archosauria</taxon>
        <taxon>Dinosauria</taxon>
        <taxon>Saurischia</taxon>
        <taxon>Theropoda</taxon>
        <taxon>Coelurosauria</taxon>
        <taxon>Aves</taxon>
        <taxon>Neognathae</taxon>
        <taxon>Neoaves</taxon>
        <taxon>Otidimorphae</taxon>
        <taxon>Cuculiformes</taxon>
        <taxon>Coccyzidae</taxon>
        <taxon>Piaya</taxon>
    </lineage>
</organism>
<keyword evidence="16" id="KW-1185">Reference proteome</keyword>
<reference evidence="15" key="1">
    <citation type="submission" date="2019-09" db="EMBL/GenBank/DDBJ databases">
        <title>Bird 10,000 Genomes (B10K) Project - Family phase.</title>
        <authorList>
            <person name="Zhang G."/>
        </authorList>
    </citation>
    <scope>NUCLEOTIDE SEQUENCE</scope>
    <source>
        <strain evidence="15">B10K-DU-008-47</strain>
        <tissue evidence="15">Mixed tissue sample</tissue>
    </source>
</reference>
<dbReference type="PROSITE" id="PS50909">
    <property type="entry name" value="GAT"/>
    <property type="match status" value="1"/>
</dbReference>
<dbReference type="Gene3D" id="1.20.5.170">
    <property type="match status" value="1"/>
</dbReference>
<dbReference type="Gene3D" id="1.20.58.160">
    <property type="match status" value="1"/>
</dbReference>
<sequence length="713" mass="77388">SSLSLAQDKATNPCNRQEDWEYIIGFCDQINKELEGPQIAVRLLAHKIQSPQEWEAVQALTVLEACMKNCGRRFHNEVGKFRFLNELIKVVSPKYLGDRVSEKVKTKVIELLYSWTVALPEESKIKDAYYMLKRQGIVMFDPAIPADRTLIPSPPPRPKNPVFDDEEKSKLLAKLLKSKNPDDLQEANKLIKSMVKEDEARIQKVTKRMHTLEEVNNNVKLLNEMLVHYSKEDSSEADRELMKELCERCETKRRTLFKLASETEDNDSSLGDILQASDNLSRVINSYKKIIEGQVINGEVDLPVLEGDRAFLSAAGTKPTTHLNTLIDLAGPDTAGTAPPPLPPPTLTPAPTAAPAEIPILPPPPQTFAQLRSSSSSHGEAAPAQQCSTANSLSLLDEELLCLGLNDPAPTAVKETSENNQWSMFENDQLDLDFFNPKTATVACNPAGNPLLHHPPQPPCGTSMPLPSAFTASQPAASIPAPSSAPFVFSAAAAGPPRPLPAPGYFGSPVGSTVSHKMDALGHLLEETKGAPGAPPAPFPSSCPAGSGSPLFQPASLQQQGSPSRAPDISLANVHVPLESIKPSSALPVTAYDKNGFRILLHFARECPPGRADVLVVVVSMLNTAPLPVKNIVLQAAVPKSMKVKLQPPSGTELSPFNPIQPPAAITQVMLLANPTKEKVRLRYRLSFTLGEQPSTEVGEVDQFPPVEQWGHL</sequence>
<name>A0A850X4D4_PIACA</name>
<evidence type="ECO:0000256" key="7">
    <source>
        <dbReference type="ARBA" id="ARBA00022927"/>
    </source>
</evidence>
<feature type="region of interest" description="Disordered" evidence="11">
    <location>
        <begin position="527"/>
        <end position="565"/>
    </location>
</feature>
<dbReference type="PANTHER" id="PTHR45905">
    <property type="entry name" value="GOLGI-LOCALIZED, GAMMA-ADAPTIN EAR CONTAINING, ARF BINDING PROTEIN"/>
    <property type="match status" value="1"/>
</dbReference>
<feature type="non-terminal residue" evidence="15">
    <location>
        <position position="1"/>
    </location>
</feature>
<evidence type="ECO:0000313" key="16">
    <source>
        <dbReference type="Proteomes" id="UP000653271"/>
    </source>
</evidence>
<dbReference type="InterPro" id="IPR002014">
    <property type="entry name" value="VHS_dom"/>
</dbReference>
<dbReference type="GO" id="GO:0031267">
    <property type="term" value="F:small GTPase binding"/>
    <property type="evidence" value="ECO:0007669"/>
    <property type="project" value="InterPro"/>
</dbReference>
<dbReference type="PROSITE" id="PS50180">
    <property type="entry name" value="GAE"/>
    <property type="match status" value="1"/>
</dbReference>
<evidence type="ECO:0000256" key="9">
    <source>
        <dbReference type="ARBA" id="ARBA00023136"/>
    </source>
</evidence>
<dbReference type="Pfam" id="PF00790">
    <property type="entry name" value="VHS"/>
    <property type="match status" value="1"/>
</dbReference>
<dbReference type="InterPro" id="IPR041198">
    <property type="entry name" value="GGA_N-GAT"/>
</dbReference>
<evidence type="ECO:0000259" key="14">
    <source>
        <dbReference type="PROSITE" id="PS50909"/>
    </source>
</evidence>
<evidence type="ECO:0000256" key="6">
    <source>
        <dbReference type="ARBA" id="ARBA00022843"/>
    </source>
</evidence>
<dbReference type="InterPro" id="IPR038425">
    <property type="entry name" value="GAT_sf"/>
</dbReference>
<feature type="domain" description="VHS" evidence="12">
    <location>
        <begin position="10"/>
        <end position="140"/>
    </location>
</feature>
<keyword evidence="10" id="KW-0175">Coiled coil</keyword>
<dbReference type="AlphaFoldDB" id="A0A850X4D4"/>
<dbReference type="InterPro" id="IPR027422">
    <property type="entry name" value="GGA1-3"/>
</dbReference>
<dbReference type="Gene3D" id="2.60.40.1230">
    <property type="match status" value="1"/>
</dbReference>
<dbReference type="PROSITE" id="PS50179">
    <property type="entry name" value="VHS"/>
    <property type="match status" value="1"/>
</dbReference>
<evidence type="ECO:0000256" key="10">
    <source>
        <dbReference type="SAM" id="Coils"/>
    </source>
</evidence>
<feature type="coiled-coil region" evidence="10">
    <location>
        <begin position="195"/>
        <end position="232"/>
    </location>
</feature>
<dbReference type="InterPro" id="IPR008942">
    <property type="entry name" value="ENTH_VHS"/>
</dbReference>
<feature type="non-terminal residue" evidence="15">
    <location>
        <position position="713"/>
    </location>
</feature>
<dbReference type="SMART" id="SM00288">
    <property type="entry name" value="VHS"/>
    <property type="match status" value="1"/>
</dbReference>
<dbReference type="SUPFAM" id="SSF49348">
    <property type="entry name" value="Clathrin adaptor appendage domain"/>
    <property type="match status" value="1"/>
</dbReference>